<feature type="domain" description="Peptidase M20 dimerisation" evidence="9">
    <location>
        <begin position="223"/>
        <end position="321"/>
    </location>
</feature>
<keyword evidence="6" id="KW-0464">Manganese</keyword>
<dbReference type="Gene3D" id="3.30.70.360">
    <property type="match status" value="1"/>
</dbReference>
<dbReference type="InterPro" id="IPR002933">
    <property type="entry name" value="Peptidase_M20"/>
</dbReference>
<dbReference type="InterPro" id="IPR011650">
    <property type="entry name" value="Peptidase_M20_dimer"/>
</dbReference>
<comment type="similarity">
    <text evidence="2">Belongs to the peptidase M20 family.</text>
</comment>
<proteinExistence type="inferred from homology"/>
<name>A0A1G9SL04_9FIRM</name>
<evidence type="ECO:0000313" key="11">
    <source>
        <dbReference type="Proteomes" id="UP000214880"/>
    </source>
</evidence>
<feature type="binding site" evidence="7">
    <location>
        <position position="99"/>
    </location>
    <ligand>
        <name>Zn(2+)</name>
        <dbReference type="ChEBI" id="CHEBI:29105"/>
        <label>1</label>
    </ligand>
</feature>
<dbReference type="PIRSF" id="PIRSF001235">
    <property type="entry name" value="Amidase_carbamoylase"/>
    <property type="match status" value="1"/>
</dbReference>
<dbReference type="PANTHER" id="PTHR32494:SF19">
    <property type="entry name" value="ALLANTOATE DEIMINASE-RELATED"/>
    <property type="match status" value="1"/>
</dbReference>
<evidence type="ECO:0000256" key="6">
    <source>
        <dbReference type="ARBA" id="ARBA00023211"/>
    </source>
</evidence>
<dbReference type="Pfam" id="PF07687">
    <property type="entry name" value="M20_dimer"/>
    <property type="match status" value="1"/>
</dbReference>
<dbReference type="RefSeq" id="WP_092072067.1">
    <property type="nucleotide sequence ID" value="NZ_FNHB01000004.1"/>
</dbReference>
<evidence type="ECO:0000259" key="9">
    <source>
        <dbReference type="Pfam" id="PF07687"/>
    </source>
</evidence>
<feature type="binding site" evidence="7">
    <location>
        <position position="134"/>
    </location>
    <ligand>
        <name>Zn(2+)</name>
        <dbReference type="ChEBI" id="CHEBI:29105"/>
        <label>2</label>
    </ligand>
</feature>
<accession>A0A1G9SL04</accession>
<evidence type="ECO:0000256" key="5">
    <source>
        <dbReference type="ARBA" id="ARBA00022801"/>
    </source>
</evidence>
<evidence type="ECO:0000256" key="2">
    <source>
        <dbReference type="ARBA" id="ARBA00006153"/>
    </source>
</evidence>
<protein>
    <submittedName>
        <fullName evidence="10">N-carbamoyl-L-amino-acid hydrolase</fullName>
    </submittedName>
</protein>
<evidence type="ECO:0000256" key="3">
    <source>
        <dbReference type="ARBA" id="ARBA00011738"/>
    </source>
</evidence>
<feature type="binding site" evidence="7">
    <location>
        <position position="99"/>
    </location>
    <ligand>
        <name>Zn(2+)</name>
        <dbReference type="ChEBI" id="CHEBI:29105"/>
        <label>2</label>
    </ligand>
</feature>
<dbReference type="AlphaFoldDB" id="A0A1G9SL04"/>
<dbReference type="InterPro" id="IPR010158">
    <property type="entry name" value="Amidase_Cbmase"/>
</dbReference>
<dbReference type="GO" id="GO:0016813">
    <property type="term" value="F:hydrolase activity, acting on carbon-nitrogen (but not peptide) bonds, in linear amidines"/>
    <property type="evidence" value="ECO:0007669"/>
    <property type="project" value="InterPro"/>
</dbReference>
<dbReference type="SUPFAM" id="SSF55031">
    <property type="entry name" value="Bacterial exopeptidase dimerisation domain"/>
    <property type="match status" value="1"/>
</dbReference>
<feature type="binding site" evidence="8">
    <location>
        <position position="225"/>
    </location>
    <ligand>
        <name>allantoate</name>
        <dbReference type="ChEBI" id="CHEBI:17536"/>
    </ligand>
</feature>
<gene>
    <name evidence="10" type="ORF">SAMN04488502_10450</name>
</gene>
<dbReference type="OrthoDB" id="9808195at2"/>
<evidence type="ECO:0000256" key="8">
    <source>
        <dbReference type="PIRSR" id="PIRSR001235-2"/>
    </source>
</evidence>
<feature type="binding site" evidence="7">
    <location>
        <position position="200"/>
    </location>
    <ligand>
        <name>Zn(2+)</name>
        <dbReference type="ChEBI" id="CHEBI:29105"/>
        <label>1</label>
    </ligand>
</feature>
<dbReference type="CDD" id="cd03884">
    <property type="entry name" value="M20_bAS"/>
    <property type="match status" value="1"/>
</dbReference>
<evidence type="ECO:0000256" key="1">
    <source>
        <dbReference type="ARBA" id="ARBA00001936"/>
    </source>
</evidence>
<dbReference type="Proteomes" id="UP000214880">
    <property type="component" value="Unassembled WGS sequence"/>
</dbReference>
<evidence type="ECO:0000313" key="10">
    <source>
        <dbReference type="EMBL" id="SDM36174.1"/>
    </source>
</evidence>
<dbReference type="SUPFAM" id="SSF53187">
    <property type="entry name" value="Zn-dependent exopeptidases"/>
    <property type="match status" value="1"/>
</dbReference>
<dbReference type="STRING" id="146817.SAMN04488502_10450"/>
<feature type="binding site" evidence="8">
    <location>
        <position position="299"/>
    </location>
    <ligand>
        <name>allantoate</name>
        <dbReference type="ChEBI" id="CHEBI:17536"/>
    </ligand>
</feature>
<dbReference type="NCBIfam" id="TIGR01879">
    <property type="entry name" value="hydantase"/>
    <property type="match status" value="1"/>
</dbReference>
<keyword evidence="4 7" id="KW-0479">Metal-binding</keyword>
<feature type="binding site" evidence="7">
    <location>
        <position position="88"/>
    </location>
    <ligand>
        <name>Zn(2+)</name>
        <dbReference type="ChEBI" id="CHEBI:29105"/>
        <label>1</label>
    </ligand>
</feature>
<dbReference type="GO" id="GO:0046872">
    <property type="term" value="F:metal ion binding"/>
    <property type="evidence" value="ECO:0007669"/>
    <property type="project" value="UniProtKB-KW"/>
</dbReference>
<evidence type="ECO:0000256" key="4">
    <source>
        <dbReference type="ARBA" id="ARBA00022723"/>
    </source>
</evidence>
<organism evidence="10 11">
    <name type="scientific">Dendrosporobacter quercicolus</name>
    <dbReference type="NCBI Taxonomy" id="146817"/>
    <lineage>
        <taxon>Bacteria</taxon>
        <taxon>Bacillati</taxon>
        <taxon>Bacillota</taxon>
        <taxon>Negativicutes</taxon>
        <taxon>Selenomonadales</taxon>
        <taxon>Sporomusaceae</taxon>
        <taxon>Dendrosporobacter</taxon>
    </lineage>
</organism>
<keyword evidence="5 10" id="KW-0378">Hydrolase</keyword>
<dbReference type="InterPro" id="IPR036264">
    <property type="entry name" value="Bact_exopeptidase_dim_dom"/>
</dbReference>
<dbReference type="Gene3D" id="3.40.630.10">
    <property type="entry name" value="Zn peptidases"/>
    <property type="match status" value="1"/>
</dbReference>
<evidence type="ECO:0000256" key="7">
    <source>
        <dbReference type="PIRSR" id="PIRSR001235-1"/>
    </source>
</evidence>
<dbReference type="Pfam" id="PF01546">
    <property type="entry name" value="Peptidase_M20"/>
    <property type="match status" value="1"/>
</dbReference>
<comment type="cofactor">
    <cofactor evidence="1">
        <name>Mn(2+)</name>
        <dbReference type="ChEBI" id="CHEBI:29035"/>
    </cofactor>
</comment>
<sequence length="423" mass="45616">MANLKFPVSINPDRILRRLSDLAQIGRNTAGGIDRQLASPGDTEARAWLMNCWTAELGLEVYIDPIANIWGGLPNGSGKTNPIVVGSHHDTVPNGGMFDGALGVIVATELMQTIRESKLAMRHPLQIVSFTGEEANPFAVSTLGSKVLSGRLGVSDLVKACNIDTGESLESAISRLGGNIKKAGEAELAPDSVAAFLECHIEQGRRLYDLNLPVASVSCITGIYREVITVFGEANHAGTTKVEDRRDALNAASEICLAVEQIMRLPNMDNLSATVGRIDTVPNASNIIPGMVTMTLDLRTAEPEKKERALRYLTEAIEKISSQRQVQIERTVNLDQPEMPMNPMITAAFDEAMELLGEPKISLVSMAGHDAAHLARVTKAGMLFVQSIGGFSHCPQEMTGEQEVVRAAQVMLDALLILDGRLE</sequence>
<feature type="binding site" evidence="8">
    <location>
        <position position="286"/>
    </location>
    <ligand>
        <name>allantoate</name>
        <dbReference type="ChEBI" id="CHEBI:17536"/>
    </ligand>
</feature>
<comment type="subunit">
    <text evidence="3">Homodimer.</text>
</comment>
<keyword evidence="7" id="KW-0862">Zinc</keyword>
<dbReference type="PANTHER" id="PTHR32494">
    <property type="entry name" value="ALLANTOATE DEIMINASE-RELATED"/>
    <property type="match status" value="1"/>
</dbReference>
<dbReference type="EMBL" id="FNHB01000004">
    <property type="protein sequence ID" value="SDM36174.1"/>
    <property type="molecule type" value="Genomic_DNA"/>
</dbReference>
<comment type="cofactor">
    <cofactor evidence="7">
        <name>Zn(2+)</name>
        <dbReference type="ChEBI" id="CHEBI:29105"/>
    </cofactor>
    <text evidence="7">Binds 2 Zn(2+) ions per subunit.</text>
</comment>
<reference evidence="10 11" key="1">
    <citation type="submission" date="2016-10" db="EMBL/GenBank/DDBJ databases">
        <authorList>
            <person name="de Groot N.N."/>
        </authorList>
    </citation>
    <scope>NUCLEOTIDE SEQUENCE [LARGE SCALE GENOMIC DNA]</scope>
    <source>
        <strain evidence="10 11">DSM 1736</strain>
    </source>
</reference>
<keyword evidence="11" id="KW-1185">Reference proteome</keyword>
<feature type="binding site" evidence="7">
    <location>
        <position position="393"/>
    </location>
    <ligand>
        <name>Zn(2+)</name>
        <dbReference type="ChEBI" id="CHEBI:29105"/>
        <label>2</label>
    </ligand>
</feature>